<proteinExistence type="predicted"/>
<dbReference type="AlphaFoldDB" id="A0A399D2D3"/>
<organism evidence="2 3">
    <name type="scientific">Mariniphaga sediminis</name>
    <dbReference type="NCBI Taxonomy" id="1628158"/>
    <lineage>
        <taxon>Bacteria</taxon>
        <taxon>Pseudomonadati</taxon>
        <taxon>Bacteroidota</taxon>
        <taxon>Bacteroidia</taxon>
        <taxon>Marinilabiliales</taxon>
        <taxon>Prolixibacteraceae</taxon>
        <taxon>Mariniphaga</taxon>
    </lineage>
</organism>
<evidence type="ECO:0000313" key="3">
    <source>
        <dbReference type="Proteomes" id="UP000266441"/>
    </source>
</evidence>
<accession>A0A399D2D3</accession>
<feature type="signal peptide" evidence="1">
    <location>
        <begin position="1"/>
        <end position="27"/>
    </location>
</feature>
<protein>
    <recommendedName>
        <fullName evidence="4">T9SS C-terminal target domain-containing protein</fullName>
    </recommendedName>
</protein>
<keyword evidence="1" id="KW-0732">Signal</keyword>
<dbReference type="RefSeq" id="WP_119349475.1">
    <property type="nucleotide sequence ID" value="NZ_QWET01000005.1"/>
</dbReference>
<sequence length="233" mass="25755">MKRLIYHIIRLALVLIPVMLTVANAVAQIVVSQCDTMEFSVASRPSIEESHFVWGIYNSSPDPTDVLDPATALDPALYFVNGQYAGRTVQAVGLNPGVYYVRIEVWDEVSCTNNVEMHILEVIGHEPTVEMTGDSACIGDPVMIKLVFSGTAPYDAQLTYTNVDGTQSIYLNGVTENEIMYPIMDPLPVGETEFKVMTISDGCIKNYALPDPEKAKIVIYPNPTNSRIYQVDK</sequence>
<name>A0A399D2D3_9BACT</name>
<feature type="chain" id="PRO_5017320597" description="T9SS C-terminal target domain-containing protein" evidence="1">
    <location>
        <begin position="28"/>
        <end position="233"/>
    </location>
</feature>
<reference evidence="2 3" key="1">
    <citation type="journal article" date="2015" name="Int. J. Syst. Evol. Microbiol.">
        <title>Mariniphaga sediminis sp. nov., isolated from coastal sediment.</title>
        <authorList>
            <person name="Wang F.Q."/>
            <person name="Shen Q.Y."/>
            <person name="Chen G.J."/>
            <person name="Du Z.J."/>
        </authorList>
    </citation>
    <scope>NUCLEOTIDE SEQUENCE [LARGE SCALE GENOMIC DNA]</scope>
    <source>
        <strain evidence="2 3">SY21</strain>
    </source>
</reference>
<evidence type="ECO:0000313" key="2">
    <source>
        <dbReference type="EMBL" id="RIH65633.1"/>
    </source>
</evidence>
<keyword evidence="3" id="KW-1185">Reference proteome</keyword>
<gene>
    <name evidence="2" type="ORF">D1164_08175</name>
</gene>
<evidence type="ECO:0008006" key="4">
    <source>
        <dbReference type="Google" id="ProtNLM"/>
    </source>
</evidence>
<dbReference type="EMBL" id="QWET01000005">
    <property type="protein sequence ID" value="RIH65633.1"/>
    <property type="molecule type" value="Genomic_DNA"/>
</dbReference>
<comment type="caution">
    <text evidence="2">The sequence shown here is derived from an EMBL/GenBank/DDBJ whole genome shotgun (WGS) entry which is preliminary data.</text>
</comment>
<dbReference type="OrthoDB" id="1122124at2"/>
<evidence type="ECO:0000256" key="1">
    <source>
        <dbReference type="SAM" id="SignalP"/>
    </source>
</evidence>
<dbReference type="Proteomes" id="UP000266441">
    <property type="component" value="Unassembled WGS sequence"/>
</dbReference>